<sequence>MAIELKRDTLQSKRVESRKTFTKKQKEALIKRFKAEMMNKEREFQESVNKEIELLRLKFNNRLNKILRKFWDVKIEDILKIEREMKNDTPLTLFNVIKQLQEVNNPKVQTNADIGTNN</sequence>
<evidence type="ECO:0000313" key="3">
    <source>
        <dbReference type="Proteomes" id="UP000307173"/>
    </source>
</evidence>
<evidence type="ECO:0000313" key="2">
    <source>
        <dbReference type="EMBL" id="TID18161.1"/>
    </source>
</evidence>
<comment type="caution">
    <text evidence="2">The sequence shown here is derived from an EMBL/GenBank/DDBJ whole genome shotgun (WGS) entry which is preliminary data.</text>
</comment>
<protein>
    <submittedName>
        <fullName evidence="2">Uncharacterized protein</fullName>
    </submittedName>
</protein>
<gene>
    <name evidence="2" type="ORF">CANINC_003902</name>
</gene>
<proteinExistence type="predicted"/>
<dbReference type="Proteomes" id="UP000307173">
    <property type="component" value="Unassembled WGS sequence"/>
</dbReference>
<dbReference type="AlphaFoldDB" id="A0A4T0WXE7"/>
<organism evidence="2 3">
    <name type="scientific">Pichia inconspicua</name>
    <dbReference type="NCBI Taxonomy" id="52247"/>
    <lineage>
        <taxon>Eukaryota</taxon>
        <taxon>Fungi</taxon>
        <taxon>Dikarya</taxon>
        <taxon>Ascomycota</taxon>
        <taxon>Saccharomycotina</taxon>
        <taxon>Pichiomycetes</taxon>
        <taxon>Pichiales</taxon>
        <taxon>Pichiaceae</taxon>
        <taxon>Pichia</taxon>
    </lineage>
</organism>
<accession>A0A4T0WXE7</accession>
<evidence type="ECO:0000256" key="1">
    <source>
        <dbReference type="SAM" id="Coils"/>
    </source>
</evidence>
<dbReference type="EMBL" id="SELW01000612">
    <property type="protein sequence ID" value="TID18161.1"/>
    <property type="molecule type" value="Genomic_DNA"/>
</dbReference>
<feature type="coiled-coil region" evidence="1">
    <location>
        <begin position="23"/>
        <end position="50"/>
    </location>
</feature>
<keyword evidence="1" id="KW-0175">Coiled coil</keyword>
<dbReference type="OrthoDB" id="4010849at2759"/>
<keyword evidence="3" id="KW-1185">Reference proteome</keyword>
<reference evidence="2 3" key="1">
    <citation type="journal article" date="2019" name="Front. Genet.">
        <title>Whole-Genome Sequencing of the Opportunistic Yeast Pathogen Candida inconspicua Uncovers Its Hybrid Origin.</title>
        <authorList>
            <person name="Mixao V."/>
            <person name="Hansen A.P."/>
            <person name="Saus E."/>
            <person name="Boekhout T."/>
            <person name="Lass-Florl C."/>
            <person name="Gabaldon T."/>
        </authorList>
    </citation>
    <scope>NUCLEOTIDE SEQUENCE [LARGE SCALE GENOMIC DNA]</scope>
    <source>
        <strain evidence="2 3">CBS 180</strain>
    </source>
</reference>
<name>A0A4T0WXE7_9ASCO</name>